<keyword evidence="2" id="KW-1185">Reference proteome</keyword>
<dbReference type="Proteomes" id="UP001172386">
    <property type="component" value="Unassembled WGS sequence"/>
</dbReference>
<name>A0ACC3AIC7_9EURO</name>
<accession>A0ACC3AIC7</accession>
<protein>
    <submittedName>
        <fullName evidence="1">Uncharacterized protein</fullName>
    </submittedName>
</protein>
<organism evidence="1 2">
    <name type="scientific">Neophaeococcomyces mojaviensis</name>
    <dbReference type="NCBI Taxonomy" id="3383035"/>
    <lineage>
        <taxon>Eukaryota</taxon>
        <taxon>Fungi</taxon>
        <taxon>Dikarya</taxon>
        <taxon>Ascomycota</taxon>
        <taxon>Pezizomycotina</taxon>
        <taxon>Eurotiomycetes</taxon>
        <taxon>Chaetothyriomycetidae</taxon>
        <taxon>Chaetothyriales</taxon>
        <taxon>Chaetothyriales incertae sedis</taxon>
        <taxon>Neophaeococcomyces</taxon>
    </lineage>
</organism>
<sequence length="422" mass="45889">MKLLKTISLLLPLTSAAVLPREERVSYDGFKVFRVTTGDSLATVQEKLADFSLQQWNLDTSAHIDVAVSPAQLSNFEALGLNVTVMHEDLGADIKAEFDISAVSGLKPRALPDASWFKNYHPYNDHLLFTKDLAATFPSNSEVITSGTTVQGRTITGIHLWGKSGKGSKPAIVFHGNVHAREWITSMTVEYLTYQLVTGYGNNGSAATAMLDAYDFYILPIVNPDGFVYTQTTNRLWRKNRSPAPSGNRCIGTDINRNWPYQWDIPGGSSTDPCDETYRGKTAGDSPENKGLTSLITTLRDTTGIKLYIDWHSYGQYILTPYGYNCTAEAVNQAEEDQLAAGTAAAIKKVGGTTWTTGPSCSTLYATSGSSTDYVGDVGKAEHSITIELRDTGANGFVLPASQILPSGEEQWAGLKYLIANL</sequence>
<evidence type="ECO:0000313" key="1">
    <source>
        <dbReference type="EMBL" id="KAJ9663216.1"/>
    </source>
</evidence>
<dbReference type="EMBL" id="JAPDRQ010000010">
    <property type="protein sequence ID" value="KAJ9663216.1"/>
    <property type="molecule type" value="Genomic_DNA"/>
</dbReference>
<proteinExistence type="predicted"/>
<gene>
    <name evidence="1" type="ORF">H2198_000977</name>
</gene>
<comment type="caution">
    <text evidence="1">The sequence shown here is derived from an EMBL/GenBank/DDBJ whole genome shotgun (WGS) entry which is preliminary data.</text>
</comment>
<evidence type="ECO:0000313" key="2">
    <source>
        <dbReference type="Proteomes" id="UP001172386"/>
    </source>
</evidence>
<reference evidence="1" key="1">
    <citation type="submission" date="2022-10" db="EMBL/GenBank/DDBJ databases">
        <title>Culturing micro-colonial fungi from biological soil crusts in the Mojave desert and describing Neophaeococcomyces mojavensis, and introducing the new genera and species Taxawa tesnikishii.</title>
        <authorList>
            <person name="Kurbessoian T."/>
            <person name="Stajich J.E."/>
        </authorList>
    </citation>
    <scope>NUCLEOTIDE SEQUENCE</scope>
    <source>
        <strain evidence="1">JES_112</strain>
    </source>
</reference>